<keyword evidence="1" id="KW-0805">Transcription regulation</keyword>
<evidence type="ECO:0000259" key="5">
    <source>
        <dbReference type="PROSITE" id="PS51078"/>
    </source>
</evidence>
<dbReference type="SUPFAM" id="SSF46785">
    <property type="entry name" value="Winged helix' DNA-binding domain"/>
    <property type="match status" value="1"/>
</dbReference>
<protein>
    <submittedName>
        <fullName evidence="6">Glycerol operon regulatory protein</fullName>
    </submittedName>
</protein>
<dbReference type="Gene3D" id="3.30.450.40">
    <property type="match status" value="2"/>
</dbReference>
<dbReference type="OrthoDB" id="9807558at2"/>
<gene>
    <name evidence="6" type="primary">gylR_1</name>
    <name evidence="6" type="ORF">AQS8620_02365</name>
</gene>
<evidence type="ECO:0000256" key="3">
    <source>
        <dbReference type="ARBA" id="ARBA00023163"/>
    </source>
</evidence>
<accession>A0A1Y5T1M0</accession>
<dbReference type="InterPro" id="IPR050707">
    <property type="entry name" value="HTH_MetabolicPath_Reg"/>
</dbReference>
<keyword evidence="2" id="KW-0238">DNA-binding</keyword>
<dbReference type="Proteomes" id="UP000193862">
    <property type="component" value="Unassembled WGS sequence"/>
</dbReference>
<dbReference type="GO" id="GO:0003700">
    <property type="term" value="F:DNA-binding transcription factor activity"/>
    <property type="evidence" value="ECO:0007669"/>
    <property type="project" value="TreeGrafter"/>
</dbReference>
<dbReference type="PANTHER" id="PTHR30136:SF8">
    <property type="entry name" value="TRANSCRIPTIONAL REGULATORY PROTEIN"/>
    <property type="match status" value="1"/>
</dbReference>
<dbReference type="SMART" id="SM00346">
    <property type="entry name" value="HTH_ICLR"/>
    <property type="match status" value="1"/>
</dbReference>
<evidence type="ECO:0000256" key="2">
    <source>
        <dbReference type="ARBA" id="ARBA00023125"/>
    </source>
</evidence>
<dbReference type="SUPFAM" id="SSF55781">
    <property type="entry name" value="GAF domain-like"/>
    <property type="match status" value="2"/>
</dbReference>
<reference evidence="6 7" key="1">
    <citation type="submission" date="2017-03" db="EMBL/GenBank/DDBJ databases">
        <authorList>
            <person name="Afonso C.L."/>
            <person name="Miller P.J."/>
            <person name="Scott M.A."/>
            <person name="Spackman E."/>
            <person name="Goraichik I."/>
            <person name="Dimitrov K.M."/>
            <person name="Suarez D.L."/>
            <person name="Swayne D.E."/>
        </authorList>
    </citation>
    <scope>NUCLEOTIDE SEQUENCE [LARGE SCALE GENOMIC DNA]</scope>
    <source>
        <strain evidence="6 7">CECT 8620</strain>
    </source>
</reference>
<evidence type="ECO:0000313" key="7">
    <source>
        <dbReference type="Proteomes" id="UP000193862"/>
    </source>
</evidence>
<feature type="domain" description="IclR-ED" evidence="5">
    <location>
        <begin position="354"/>
        <end position="541"/>
    </location>
</feature>
<dbReference type="EMBL" id="FWFS01000008">
    <property type="protein sequence ID" value="SLN53841.1"/>
    <property type="molecule type" value="Genomic_DNA"/>
</dbReference>
<dbReference type="Pfam" id="PF01614">
    <property type="entry name" value="IclR_C"/>
    <property type="match status" value="2"/>
</dbReference>
<dbReference type="AlphaFoldDB" id="A0A1Y5T1M0"/>
<feature type="domain" description="HTH iclR-type" evidence="4">
    <location>
        <begin position="291"/>
        <end position="353"/>
    </location>
</feature>
<dbReference type="InterPro" id="IPR036390">
    <property type="entry name" value="WH_DNA-bd_sf"/>
</dbReference>
<dbReference type="InterPro" id="IPR014757">
    <property type="entry name" value="Tscrpt_reg_IclR_C"/>
</dbReference>
<proteinExistence type="predicted"/>
<dbReference type="GO" id="GO:0003677">
    <property type="term" value="F:DNA binding"/>
    <property type="evidence" value="ECO:0007669"/>
    <property type="project" value="UniProtKB-KW"/>
</dbReference>
<dbReference type="InterPro" id="IPR005471">
    <property type="entry name" value="Tscrpt_reg_IclR_N"/>
</dbReference>
<sequence>MTKENGAVRGIKSVEVFGDILAGMIHAGERRTLDGVADAAGLSTAKVRPYLNSLQRTGLGGYDPVSRQYSFGPLAALLGQRRIEALARRYGFLDAARGIARERDLFAGVVFWAGNGPTVASVIPSRIASDNNVMPGTVYSVTGTASGRVFMAFSSDPRVAVRAEAELSGTACPRGVGELREDDNFPEAVAEVRRDGFCFIRDAYFPGYNGMAVPVMDEDGELVCAIVVSGTANVFPKDIARRLAERIRVELAERIAANPSTLSAPEVTRIDPVRKELFEPVDAAADERRGVGSAETAVQILRAMTGRAGPMRLKEICDQAGLAAGKAHSYMVSLRHAGLVEKAPGSTQYRLGPLTAEMLLVRLHGYDVFAAARALVRRLSRQTDLMCFLTTWGSYGPVVVHIERGQLTRHSDIYLGRGMSLSSTGTGRLFQANLSQQVLAPAVAAEMAVYPQLRARAPSPEDLSVILEDIRQAGYATFETGPVVGLRSLVAPVRNHVGEMWFAVTLTGAIDRVRAEEQVLLAQLLLGVASISADLGYAAPL</sequence>
<evidence type="ECO:0000313" key="6">
    <source>
        <dbReference type="EMBL" id="SLN53841.1"/>
    </source>
</evidence>
<name>A0A1Y5T1M0_9RHOB</name>
<dbReference type="PANTHER" id="PTHR30136">
    <property type="entry name" value="HELIX-TURN-HELIX TRANSCRIPTIONAL REGULATOR, ICLR FAMILY"/>
    <property type="match status" value="1"/>
</dbReference>
<dbReference type="GO" id="GO:0045892">
    <property type="term" value="P:negative regulation of DNA-templated transcription"/>
    <property type="evidence" value="ECO:0007669"/>
    <property type="project" value="TreeGrafter"/>
</dbReference>
<dbReference type="RefSeq" id="WP_085837077.1">
    <property type="nucleotide sequence ID" value="NZ_FWFS01000008.1"/>
</dbReference>
<organism evidence="6 7">
    <name type="scientific">Aquimixticola soesokkakensis</name>
    <dbReference type="NCBI Taxonomy" id="1519096"/>
    <lineage>
        <taxon>Bacteria</taxon>
        <taxon>Pseudomonadati</taxon>
        <taxon>Pseudomonadota</taxon>
        <taxon>Alphaproteobacteria</taxon>
        <taxon>Rhodobacterales</taxon>
        <taxon>Paracoccaceae</taxon>
        <taxon>Aquimixticola</taxon>
    </lineage>
</organism>
<dbReference type="InterPro" id="IPR036388">
    <property type="entry name" value="WH-like_DNA-bd_sf"/>
</dbReference>
<evidence type="ECO:0000256" key="1">
    <source>
        <dbReference type="ARBA" id="ARBA00023015"/>
    </source>
</evidence>
<keyword evidence="7" id="KW-1185">Reference proteome</keyword>
<dbReference type="Pfam" id="PF09339">
    <property type="entry name" value="HTH_IclR"/>
    <property type="match status" value="1"/>
</dbReference>
<keyword evidence="3" id="KW-0804">Transcription</keyword>
<dbReference type="InterPro" id="IPR029016">
    <property type="entry name" value="GAF-like_dom_sf"/>
</dbReference>
<dbReference type="PROSITE" id="PS51077">
    <property type="entry name" value="HTH_ICLR"/>
    <property type="match status" value="1"/>
</dbReference>
<dbReference type="PROSITE" id="PS51078">
    <property type="entry name" value="ICLR_ED"/>
    <property type="match status" value="1"/>
</dbReference>
<evidence type="ECO:0000259" key="4">
    <source>
        <dbReference type="PROSITE" id="PS51077"/>
    </source>
</evidence>
<dbReference type="Gene3D" id="1.10.10.10">
    <property type="entry name" value="Winged helix-like DNA-binding domain superfamily/Winged helix DNA-binding domain"/>
    <property type="match status" value="1"/>
</dbReference>